<comment type="caution">
    <text evidence="1">The sequence shown here is derived from an EMBL/GenBank/DDBJ whole genome shotgun (WGS) entry which is preliminary data.</text>
</comment>
<dbReference type="RefSeq" id="WP_061836349.1">
    <property type="nucleotide sequence ID" value="NZ_LUKE01000005.1"/>
</dbReference>
<sequence>MTSPQEAIQNAYQRAMEIKPKVGGYPYLAECLRQAGVQKYTYNLPSCQSIYITDKGNVVSQGELLVKGMADVPAFDKNAFINILRISQNGDSTFPEFIKSTWESGVVSYVADLINRKVTYYGALGESYVEDFPAVKIS</sequence>
<gene>
    <name evidence="1" type="ORF">AZI86_16260</name>
</gene>
<dbReference type="SUPFAM" id="SSF160419">
    <property type="entry name" value="YdfO-like"/>
    <property type="match status" value="1"/>
</dbReference>
<keyword evidence="2" id="KW-1185">Reference proteome</keyword>
<proteinExistence type="predicted"/>
<dbReference type="EMBL" id="LUKE01000005">
    <property type="protein sequence ID" value="KYG62388.1"/>
    <property type="molecule type" value="Genomic_DNA"/>
</dbReference>
<organism evidence="1 2">
    <name type="scientific">Bdellovibrio bacteriovorus</name>
    <dbReference type="NCBI Taxonomy" id="959"/>
    <lineage>
        <taxon>Bacteria</taxon>
        <taxon>Pseudomonadati</taxon>
        <taxon>Bdellovibrionota</taxon>
        <taxon>Bdellovibrionia</taxon>
        <taxon>Bdellovibrionales</taxon>
        <taxon>Pseudobdellovibrionaceae</taxon>
        <taxon>Bdellovibrio</taxon>
    </lineage>
</organism>
<dbReference type="InterPro" id="IPR036696">
    <property type="entry name" value="YdfO-like_sf"/>
</dbReference>
<evidence type="ECO:0008006" key="3">
    <source>
        <dbReference type="Google" id="ProtNLM"/>
    </source>
</evidence>
<evidence type="ECO:0000313" key="2">
    <source>
        <dbReference type="Proteomes" id="UP000075320"/>
    </source>
</evidence>
<reference evidence="1 2" key="1">
    <citation type="submission" date="2016-03" db="EMBL/GenBank/DDBJ databases">
        <authorList>
            <person name="Ploux O."/>
        </authorList>
    </citation>
    <scope>NUCLEOTIDE SEQUENCE [LARGE SCALE GENOMIC DNA]</scope>
    <source>
        <strain evidence="1 2">R0</strain>
    </source>
</reference>
<dbReference type="Gene3D" id="3.30.1810.10">
    <property type="entry name" value="YdfO-like"/>
    <property type="match status" value="1"/>
</dbReference>
<protein>
    <recommendedName>
        <fullName evidence="3">DUF1398 domain-containing protein</fullName>
    </recommendedName>
</protein>
<dbReference type="Pfam" id="PF07166">
    <property type="entry name" value="DUF1398"/>
    <property type="match status" value="1"/>
</dbReference>
<dbReference type="OrthoDB" id="4625048at2"/>
<dbReference type="InterPro" id="IPR009833">
    <property type="entry name" value="DUF1398"/>
</dbReference>
<dbReference type="AlphaFoldDB" id="A0A150WH83"/>
<dbReference type="Proteomes" id="UP000075320">
    <property type="component" value="Unassembled WGS sequence"/>
</dbReference>
<accession>A0A150WH83</accession>
<evidence type="ECO:0000313" key="1">
    <source>
        <dbReference type="EMBL" id="KYG62388.1"/>
    </source>
</evidence>
<name>A0A150WH83_BDEBC</name>